<accession>A0A1L7WW85</accession>
<feature type="short sequence motif" description="GXSXG" evidence="4">
    <location>
        <begin position="274"/>
        <end position="278"/>
    </location>
</feature>
<gene>
    <name evidence="6" type="ORF">PAC_06926</name>
</gene>
<dbReference type="Pfam" id="PF01734">
    <property type="entry name" value="Patatin"/>
    <property type="match status" value="1"/>
</dbReference>
<evidence type="ECO:0000256" key="1">
    <source>
        <dbReference type="ARBA" id="ARBA00022801"/>
    </source>
</evidence>
<reference evidence="6 7" key="1">
    <citation type="submission" date="2016-03" db="EMBL/GenBank/DDBJ databases">
        <authorList>
            <person name="Ploux O."/>
        </authorList>
    </citation>
    <scope>NUCLEOTIDE SEQUENCE [LARGE SCALE GENOMIC DNA]</scope>
    <source>
        <strain evidence="6 7">UAMH 11012</strain>
    </source>
</reference>
<name>A0A1L7WW85_9HELO</name>
<feature type="short sequence motif" description="GXGXXG" evidence="4">
    <location>
        <begin position="240"/>
        <end position="245"/>
    </location>
</feature>
<keyword evidence="3 4" id="KW-0443">Lipid metabolism</keyword>
<keyword evidence="7" id="KW-1185">Reference proteome</keyword>
<feature type="domain" description="PNPLA" evidence="5">
    <location>
        <begin position="236"/>
        <end position="431"/>
    </location>
</feature>
<dbReference type="GO" id="GO:0016042">
    <property type="term" value="P:lipid catabolic process"/>
    <property type="evidence" value="ECO:0007669"/>
    <property type="project" value="UniProtKB-UniRule"/>
</dbReference>
<evidence type="ECO:0000313" key="7">
    <source>
        <dbReference type="Proteomes" id="UP000184330"/>
    </source>
</evidence>
<proteinExistence type="predicted"/>
<feature type="short sequence motif" description="DGA/G" evidence="4">
    <location>
        <begin position="418"/>
        <end position="420"/>
    </location>
</feature>
<evidence type="ECO:0000256" key="4">
    <source>
        <dbReference type="PROSITE-ProRule" id="PRU01161"/>
    </source>
</evidence>
<evidence type="ECO:0000313" key="6">
    <source>
        <dbReference type="EMBL" id="CZR57037.1"/>
    </source>
</evidence>
<dbReference type="GO" id="GO:0047499">
    <property type="term" value="F:calcium-independent phospholipase A2 activity"/>
    <property type="evidence" value="ECO:0007669"/>
    <property type="project" value="TreeGrafter"/>
</dbReference>
<dbReference type="Gene3D" id="3.40.1090.10">
    <property type="entry name" value="Cytosolic phospholipase A2 catalytic domain"/>
    <property type="match status" value="1"/>
</dbReference>
<dbReference type="SUPFAM" id="SSF52151">
    <property type="entry name" value="FabD/lysophospholipase-like"/>
    <property type="match status" value="1"/>
</dbReference>
<evidence type="ECO:0000256" key="3">
    <source>
        <dbReference type="ARBA" id="ARBA00023098"/>
    </source>
</evidence>
<feature type="active site" description="Nucleophile" evidence="4">
    <location>
        <position position="276"/>
    </location>
</feature>
<dbReference type="PANTHER" id="PTHR24185">
    <property type="entry name" value="CALCIUM-INDEPENDENT PHOSPHOLIPASE A2-GAMMA"/>
    <property type="match status" value="1"/>
</dbReference>
<dbReference type="GO" id="GO:0046486">
    <property type="term" value="P:glycerolipid metabolic process"/>
    <property type="evidence" value="ECO:0007669"/>
    <property type="project" value="UniProtKB-ARBA"/>
</dbReference>
<sequence>MHPAHDLTIEEVEGLPLFPSQTSPIADGHYVVRCEEPGETTSTSDQIEHEIWFQTPPLASTTISKIHDLQLFAESRDQGQADDPLAGNWTWFELAILESETSKVPRKKDGIELIWLSHQNRFESEEYGWDKGIAFGAEHDLVRLLEEGNVIAVRLCSRFPGWWISARKGYLSIGIGKELEHKPVEYKTVLTEIKTIHQVITEVNLQNNAAFHPRLSKQLFSAENFTLTNSRPLRVLSLDGGGVRGLSSLHLLQAVFTAAKITKDPWQVFDMIGGTSTGGLIAIMLGRLKMSIKECIDNYNEVMVKVFPKVVSGAWNAGGGSRYEASKLEKAIREVVKKQLGNEEALLFDSSDNPCKIFVMAVKAKAGNNRGPVFLRSYKNPNEMSELPNIKVWEAARAASAAPAYFDPIFVGGVKLVDGGLGANNPLGWLWTELLNVFGPSRPANCFLSLGTGIAPNIGVENPSLFNMPSVIEAFASVATNSELIHILFRTLINAYAPTPNSTKYWRMNVGVPIPGTVDSHGNVVQLDNYQEIGGLDDVKKLEDLIAKTAQWVKDHPKDIQGCTTALTAHL</sequence>
<evidence type="ECO:0000256" key="2">
    <source>
        <dbReference type="ARBA" id="ARBA00022963"/>
    </source>
</evidence>
<dbReference type="PROSITE" id="PS51635">
    <property type="entry name" value="PNPLA"/>
    <property type="match status" value="1"/>
</dbReference>
<dbReference type="AlphaFoldDB" id="A0A1L7WW85"/>
<dbReference type="GO" id="GO:0016020">
    <property type="term" value="C:membrane"/>
    <property type="evidence" value="ECO:0007669"/>
    <property type="project" value="TreeGrafter"/>
</dbReference>
<dbReference type="OrthoDB" id="3521884at2759"/>
<dbReference type="GO" id="GO:0019369">
    <property type="term" value="P:arachidonate metabolic process"/>
    <property type="evidence" value="ECO:0007669"/>
    <property type="project" value="TreeGrafter"/>
</dbReference>
<keyword evidence="1 4" id="KW-0378">Hydrolase</keyword>
<dbReference type="PANTHER" id="PTHR24185:SF1">
    <property type="entry name" value="CALCIUM-INDEPENDENT PHOSPHOLIPASE A2-GAMMA"/>
    <property type="match status" value="1"/>
</dbReference>
<keyword evidence="2 4" id="KW-0442">Lipid degradation</keyword>
<dbReference type="InterPro" id="IPR016035">
    <property type="entry name" value="Acyl_Trfase/lysoPLipase"/>
</dbReference>
<dbReference type="Proteomes" id="UP000184330">
    <property type="component" value="Unassembled WGS sequence"/>
</dbReference>
<feature type="active site" description="Proton acceptor" evidence="4">
    <location>
        <position position="418"/>
    </location>
</feature>
<dbReference type="InterPro" id="IPR002641">
    <property type="entry name" value="PNPLA_dom"/>
</dbReference>
<dbReference type="EMBL" id="FJOG01000009">
    <property type="protein sequence ID" value="CZR57037.1"/>
    <property type="molecule type" value="Genomic_DNA"/>
</dbReference>
<organism evidence="6 7">
    <name type="scientific">Phialocephala subalpina</name>
    <dbReference type="NCBI Taxonomy" id="576137"/>
    <lineage>
        <taxon>Eukaryota</taxon>
        <taxon>Fungi</taxon>
        <taxon>Dikarya</taxon>
        <taxon>Ascomycota</taxon>
        <taxon>Pezizomycotina</taxon>
        <taxon>Leotiomycetes</taxon>
        <taxon>Helotiales</taxon>
        <taxon>Mollisiaceae</taxon>
        <taxon>Phialocephala</taxon>
        <taxon>Phialocephala fortinii species complex</taxon>
    </lineage>
</organism>
<evidence type="ECO:0000259" key="5">
    <source>
        <dbReference type="PROSITE" id="PS51635"/>
    </source>
</evidence>
<protein>
    <recommendedName>
        <fullName evidence="5">PNPLA domain-containing protein</fullName>
    </recommendedName>
</protein>
<dbReference type="STRING" id="576137.A0A1L7WW85"/>